<dbReference type="RefSeq" id="WP_093731021.1">
    <property type="nucleotide sequence ID" value="NZ_FMYW01000016.1"/>
</dbReference>
<dbReference type="PANTHER" id="PTHR45527:SF1">
    <property type="entry name" value="FATTY ACID SYNTHASE"/>
    <property type="match status" value="1"/>
</dbReference>
<dbReference type="InterPro" id="IPR023213">
    <property type="entry name" value="CAT-like_dom_sf"/>
</dbReference>
<dbReference type="GO" id="GO:0008610">
    <property type="term" value="P:lipid biosynthetic process"/>
    <property type="evidence" value="ECO:0007669"/>
    <property type="project" value="UniProtKB-ARBA"/>
</dbReference>
<sequence length="529" mass="59818">MALTITSVTEGNTVTLTIAGRFSALETAEFDAAFTEKTQGMKQALLDFSNVEYIASAGLRALFRANKAMARQGGEMKLLYPSEEVAEVLQATRFDNLIKIVWREQEDNFSRLYPLRPVQRWLVDTHFMKAKSTMMNTGALVRLDPAVDMERMAAALNDVLASYDIFRCRLVIHPETGDICQRFDGEITKVVVETLSDEAFAQRKKEIKLPYDLIDHPLYRIYLMATATEKYVYADFYHAIMDGTSIALLFYREVDKRYVHPERGGKAGRQPASYAEYIREEAKIPQAELQAGHEYWTRMLAGFDEDRHLPPADVDGASDTPEHEVEIPLPVIEKDFFKEKEFNENTFFLGASLLALAKSSGSREAIMSWVHTGRVTMAEKRLMGLMLDQFPIRWDFNEDITADAFLRGLEARVNESMQYRKSLDMVYLNGMEDECATFILQKGMMGRKGIVKIGGTDGVMVDMPANEISAAENTLDIEVDAHDDGTFALLLDYDNNRYSKAAMQRFAAIMKEMVVALQDGDCVVTKLLS</sequence>
<dbReference type="SUPFAM" id="SSF52777">
    <property type="entry name" value="CoA-dependent acyltransferases"/>
    <property type="match status" value="2"/>
</dbReference>
<gene>
    <name evidence="4" type="ORF">SAMN04487864_11610</name>
</gene>
<dbReference type="GO" id="GO:0044550">
    <property type="term" value="P:secondary metabolite biosynthetic process"/>
    <property type="evidence" value="ECO:0007669"/>
    <property type="project" value="TreeGrafter"/>
</dbReference>
<accession>A0A1G6NSP7</accession>
<dbReference type="Gene3D" id="3.30.750.24">
    <property type="entry name" value="STAS domain"/>
    <property type="match status" value="1"/>
</dbReference>
<dbReference type="GO" id="GO:0003824">
    <property type="term" value="F:catalytic activity"/>
    <property type="evidence" value="ECO:0007669"/>
    <property type="project" value="InterPro"/>
</dbReference>
<dbReference type="GO" id="GO:0043041">
    <property type="term" value="P:amino acid activation for nonribosomal peptide biosynthetic process"/>
    <property type="evidence" value="ECO:0007669"/>
    <property type="project" value="TreeGrafter"/>
</dbReference>
<dbReference type="InterPro" id="IPR003658">
    <property type="entry name" value="Anti-sigma_ant"/>
</dbReference>
<reference evidence="5" key="1">
    <citation type="submission" date="2016-10" db="EMBL/GenBank/DDBJ databases">
        <authorList>
            <person name="Varghese N."/>
            <person name="Submissions S."/>
        </authorList>
    </citation>
    <scope>NUCLEOTIDE SEQUENCE [LARGE SCALE GENOMIC DNA]</scope>
    <source>
        <strain evidence="5">DSM 11005</strain>
    </source>
</reference>
<keyword evidence="5" id="KW-1185">Reference proteome</keyword>
<dbReference type="PROSITE" id="PS50801">
    <property type="entry name" value="STAS"/>
    <property type="match status" value="1"/>
</dbReference>
<dbReference type="GO" id="GO:0043856">
    <property type="term" value="F:anti-sigma factor antagonist activity"/>
    <property type="evidence" value="ECO:0007669"/>
    <property type="project" value="InterPro"/>
</dbReference>
<dbReference type="AlphaFoldDB" id="A0A1G6NSP7"/>
<dbReference type="InterPro" id="IPR001242">
    <property type="entry name" value="Condensation_dom"/>
</dbReference>
<proteinExistence type="inferred from homology"/>
<evidence type="ECO:0000259" key="3">
    <source>
        <dbReference type="PROSITE" id="PS50801"/>
    </source>
</evidence>
<dbReference type="InterPro" id="IPR002645">
    <property type="entry name" value="STAS_dom"/>
</dbReference>
<dbReference type="EMBL" id="FMYW01000016">
    <property type="protein sequence ID" value="SDC70952.1"/>
    <property type="molecule type" value="Genomic_DNA"/>
</dbReference>
<evidence type="ECO:0000256" key="1">
    <source>
        <dbReference type="ARBA" id="ARBA00009013"/>
    </source>
</evidence>
<dbReference type="Pfam" id="PF00668">
    <property type="entry name" value="Condensation"/>
    <property type="match status" value="1"/>
</dbReference>
<name>A0A1G6NSP7_9FIRM</name>
<dbReference type="InterPro" id="IPR036513">
    <property type="entry name" value="STAS_dom_sf"/>
</dbReference>
<dbReference type="Proteomes" id="UP000198943">
    <property type="component" value="Unassembled WGS sequence"/>
</dbReference>
<dbReference type="Pfam" id="PF01740">
    <property type="entry name" value="STAS"/>
    <property type="match status" value="1"/>
</dbReference>
<dbReference type="GO" id="GO:0005737">
    <property type="term" value="C:cytoplasm"/>
    <property type="evidence" value="ECO:0007669"/>
    <property type="project" value="TreeGrafter"/>
</dbReference>
<organism evidence="4 5">
    <name type="scientific">Succiniclasticum ruminis</name>
    <dbReference type="NCBI Taxonomy" id="40841"/>
    <lineage>
        <taxon>Bacteria</taxon>
        <taxon>Bacillati</taxon>
        <taxon>Bacillota</taxon>
        <taxon>Negativicutes</taxon>
        <taxon>Acidaminococcales</taxon>
        <taxon>Acidaminococcaceae</taxon>
        <taxon>Succiniclasticum</taxon>
    </lineage>
</organism>
<comment type="similarity">
    <text evidence="1 2">Belongs to the anti-sigma-factor antagonist family.</text>
</comment>
<dbReference type="CDD" id="cd07043">
    <property type="entry name" value="STAS_anti-anti-sigma_factors"/>
    <property type="match status" value="1"/>
</dbReference>
<dbReference type="PANTHER" id="PTHR45527">
    <property type="entry name" value="NONRIBOSOMAL PEPTIDE SYNTHETASE"/>
    <property type="match status" value="1"/>
</dbReference>
<evidence type="ECO:0000313" key="4">
    <source>
        <dbReference type="EMBL" id="SDC70952.1"/>
    </source>
</evidence>
<dbReference type="OrthoDB" id="9794628at2"/>
<dbReference type="SUPFAM" id="SSF52091">
    <property type="entry name" value="SpoIIaa-like"/>
    <property type="match status" value="1"/>
</dbReference>
<dbReference type="GO" id="GO:0031177">
    <property type="term" value="F:phosphopantetheine binding"/>
    <property type="evidence" value="ECO:0007669"/>
    <property type="project" value="TreeGrafter"/>
</dbReference>
<evidence type="ECO:0000256" key="2">
    <source>
        <dbReference type="RuleBase" id="RU003749"/>
    </source>
</evidence>
<dbReference type="Gene3D" id="3.30.559.10">
    <property type="entry name" value="Chloramphenicol acetyltransferase-like domain"/>
    <property type="match status" value="1"/>
</dbReference>
<protein>
    <recommendedName>
        <fullName evidence="2">Anti-sigma factor antagonist</fullName>
    </recommendedName>
</protein>
<evidence type="ECO:0000313" key="5">
    <source>
        <dbReference type="Proteomes" id="UP000198943"/>
    </source>
</evidence>
<dbReference type="NCBIfam" id="TIGR00377">
    <property type="entry name" value="ant_ant_sig"/>
    <property type="match status" value="1"/>
</dbReference>
<feature type="domain" description="STAS" evidence="3">
    <location>
        <begin position="3"/>
        <end position="99"/>
    </location>
</feature>
<dbReference type="Gene3D" id="3.30.559.30">
    <property type="entry name" value="Nonribosomal peptide synthetase, condensation domain"/>
    <property type="match status" value="1"/>
</dbReference>